<sequence length="206" mass="23335">METITNKTNHSLPKYPGYIFKLANLIVVFGALLALLIFVKHPESFNTQTPCLVCNLLGTAIFAIFMIIEMRILFPLRFHVKSKWYKVMLASFICFVIGILTSILIVYVPKISVNTLIANLSILMILGLITIGIYTYARYKIQKEIFIRRGIEIAKAKKDLEKTSSDPKTEYDKLTKDVQTKNDVELIGKEATSGIYNDEKSDQSST</sequence>
<keyword evidence="3" id="KW-1185">Reference proteome</keyword>
<feature type="transmembrane region" description="Helical" evidence="1">
    <location>
        <begin position="18"/>
        <end position="39"/>
    </location>
</feature>
<protein>
    <submittedName>
        <fullName evidence="2">Uncharacterized protein</fullName>
    </submittedName>
</protein>
<dbReference type="AlphaFoldDB" id="A0A097ST50"/>
<feature type="transmembrane region" description="Helical" evidence="1">
    <location>
        <begin position="120"/>
        <end position="139"/>
    </location>
</feature>
<feature type="transmembrane region" description="Helical" evidence="1">
    <location>
        <begin position="45"/>
        <end position="68"/>
    </location>
</feature>
<dbReference type="HOGENOM" id="CLU_1329925_0_0_14"/>
<evidence type="ECO:0000256" key="1">
    <source>
        <dbReference type="SAM" id="Phobius"/>
    </source>
</evidence>
<dbReference type="KEGG" id="mgj:MGM1_4010"/>
<gene>
    <name evidence="2" type="ORF">MGM1_4010</name>
</gene>
<keyword evidence="1" id="KW-0472">Membrane</keyword>
<keyword evidence="1" id="KW-1133">Transmembrane helix</keyword>
<keyword evidence="1" id="KW-0812">Transmembrane</keyword>
<evidence type="ECO:0000313" key="3">
    <source>
        <dbReference type="Proteomes" id="UP000030066"/>
    </source>
</evidence>
<evidence type="ECO:0000313" key="2">
    <source>
        <dbReference type="EMBL" id="AIV03770.1"/>
    </source>
</evidence>
<organism evidence="2 3">
    <name type="scientific">Candidatus Malacoplasma girerdii</name>
    <dbReference type="NCBI Taxonomy" id="1318617"/>
    <lineage>
        <taxon>Bacteria</taxon>
        <taxon>Bacillati</taxon>
        <taxon>Mycoplasmatota</taxon>
        <taxon>Mycoplasmoidales</taxon>
        <taxon>Mycoplasmoidaceae</taxon>
        <taxon>Malacoplasma</taxon>
    </lineage>
</organism>
<feature type="transmembrane region" description="Helical" evidence="1">
    <location>
        <begin position="89"/>
        <end position="108"/>
    </location>
</feature>
<dbReference type="EMBL" id="CP007711">
    <property type="protein sequence ID" value="AIV03770.1"/>
    <property type="molecule type" value="Genomic_DNA"/>
</dbReference>
<reference evidence="2 3" key="1">
    <citation type="journal article" date="2014" name="PLoS ONE">
        <title>An emerging Mycoplasma associated with trichomoniasis, vaginal infection and disease.</title>
        <authorList>
            <consortium name="Vaginal Microbiome Consortium"/>
            <person name="Fettweis J.M."/>
            <person name="Serrano M.G."/>
            <person name="Huang B."/>
            <person name="Brooks J.P."/>
            <person name="Glascock A.L."/>
            <person name="Sheth N.U."/>
            <person name="Strauss J.F.III."/>
            <person name="Jefferson K.K."/>
            <person name="Buck G.A."/>
        </authorList>
    </citation>
    <scope>NUCLEOTIDE SEQUENCE [LARGE SCALE GENOMIC DNA]</scope>
    <source>
        <strain evidence="2 3">VCU_M1</strain>
    </source>
</reference>
<dbReference type="STRING" id="1318617.MGM1_4010"/>
<dbReference type="Proteomes" id="UP000030066">
    <property type="component" value="Chromosome"/>
</dbReference>
<proteinExistence type="predicted"/>
<name>A0A097ST50_9BACT</name>
<accession>A0A097ST50</accession>